<evidence type="ECO:0000259" key="1">
    <source>
        <dbReference type="Pfam" id="PF00557"/>
    </source>
</evidence>
<dbReference type="RefSeq" id="WP_320509527.1">
    <property type="nucleotide sequence ID" value="NZ_JAXCLW010000004.1"/>
</dbReference>
<comment type="caution">
    <text evidence="3">The sequence shown here is derived from an EMBL/GenBank/DDBJ whole genome shotgun (WGS) entry which is preliminary data.</text>
</comment>
<dbReference type="InterPro" id="IPR000587">
    <property type="entry name" value="Creatinase_N"/>
</dbReference>
<dbReference type="Proteomes" id="UP001279642">
    <property type="component" value="Unassembled WGS sequence"/>
</dbReference>
<evidence type="ECO:0000259" key="2">
    <source>
        <dbReference type="Pfam" id="PF01321"/>
    </source>
</evidence>
<evidence type="ECO:0000313" key="3">
    <source>
        <dbReference type="EMBL" id="MDY0884465.1"/>
    </source>
</evidence>
<dbReference type="Gene3D" id="3.90.230.10">
    <property type="entry name" value="Creatinase/methionine aminopeptidase superfamily"/>
    <property type="match status" value="1"/>
</dbReference>
<name>A0ABU5EG47_9PROT</name>
<sequence>MIALRAYRLGRLQAELQRADIAAALLSDPVNARYASGVRNMQPWSLHSSFRTAFIPAHGKVTLFEYAGSEHLATGLETVREVRSATSRFWAGIAESADLHDERKVRLWANEIAELLRATGDVMRLAIDRHVDHFSAKMLEDLGITLVPAQRIMARAQSIKSAEEVACMSASVSVAEAAIYRLQTALEPGKSEIELWSILERTNVEMGGEYMDTRLLSSGGRTNPWYQEATDRLVRPGDLVALDTDMIGVFGYDADISRTFLCPPGHPSGTQRQLYRYAWEQLEHNLDLIRPGATFREMSEKAFLLPEKYRALAIPMTWHGVGLYGQWPTIVGRGHFETKGTDGVLAPGMTICCESYVAEENGLEGVKLEQQVLVTETGFQLLSTFPYDETLMGREL</sequence>
<dbReference type="Pfam" id="PF00557">
    <property type="entry name" value="Peptidase_M24"/>
    <property type="match status" value="1"/>
</dbReference>
<proteinExistence type="predicted"/>
<reference evidence="3 4" key="1">
    <citation type="journal article" date="2016" name="Antonie Van Leeuwenhoek">
        <title>Dongia soli sp. nov., isolated from soil from Dokdo, Korea.</title>
        <authorList>
            <person name="Kim D.U."/>
            <person name="Lee H."/>
            <person name="Kim H."/>
            <person name="Kim S.G."/>
            <person name="Ka J.O."/>
        </authorList>
    </citation>
    <scope>NUCLEOTIDE SEQUENCE [LARGE SCALE GENOMIC DNA]</scope>
    <source>
        <strain evidence="3 4">D78</strain>
    </source>
</reference>
<dbReference type="SUPFAM" id="SSF55920">
    <property type="entry name" value="Creatinase/aminopeptidase"/>
    <property type="match status" value="1"/>
</dbReference>
<organism evidence="3 4">
    <name type="scientific">Dongia soli</name>
    <dbReference type="NCBI Taxonomy" id="600628"/>
    <lineage>
        <taxon>Bacteria</taxon>
        <taxon>Pseudomonadati</taxon>
        <taxon>Pseudomonadota</taxon>
        <taxon>Alphaproteobacteria</taxon>
        <taxon>Rhodospirillales</taxon>
        <taxon>Dongiaceae</taxon>
        <taxon>Dongia</taxon>
    </lineage>
</organism>
<dbReference type="SUPFAM" id="SSF53092">
    <property type="entry name" value="Creatinase/prolidase N-terminal domain"/>
    <property type="match status" value="1"/>
</dbReference>
<dbReference type="EMBL" id="JAXCLW010000004">
    <property type="protein sequence ID" value="MDY0884465.1"/>
    <property type="molecule type" value="Genomic_DNA"/>
</dbReference>
<feature type="domain" description="Creatinase N-terminal" evidence="2">
    <location>
        <begin position="8"/>
        <end position="154"/>
    </location>
</feature>
<keyword evidence="4" id="KW-1185">Reference proteome</keyword>
<dbReference type="PANTHER" id="PTHR46112:SF2">
    <property type="entry name" value="XAA-PRO AMINOPEPTIDASE P-RELATED"/>
    <property type="match status" value="1"/>
</dbReference>
<dbReference type="PANTHER" id="PTHR46112">
    <property type="entry name" value="AMINOPEPTIDASE"/>
    <property type="match status" value="1"/>
</dbReference>
<dbReference type="InterPro" id="IPR000994">
    <property type="entry name" value="Pept_M24"/>
</dbReference>
<dbReference type="Pfam" id="PF01321">
    <property type="entry name" value="Creatinase_N"/>
    <property type="match status" value="1"/>
</dbReference>
<dbReference type="InterPro" id="IPR029149">
    <property type="entry name" value="Creatin/AminoP/Spt16_N"/>
</dbReference>
<accession>A0ABU5EG47</accession>
<gene>
    <name evidence="3" type="ORF">SMD27_16595</name>
</gene>
<dbReference type="InterPro" id="IPR050659">
    <property type="entry name" value="Peptidase_M24B"/>
</dbReference>
<evidence type="ECO:0000313" key="4">
    <source>
        <dbReference type="Proteomes" id="UP001279642"/>
    </source>
</evidence>
<dbReference type="CDD" id="cd01066">
    <property type="entry name" value="APP_MetAP"/>
    <property type="match status" value="1"/>
</dbReference>
<dbReference type="Gene3D" id="3.40.350.10">
    <property type="entry name" value="Creatinase/prolidase N-terminal domain"/>
    <property type="match status" value="1"/>
</dbReference>
<dbReference type="InterPro" id="IPR036005">
    <property type="entry name" value="Creatinase/aminopeptidase-like"/>
</dbReference>
<protein>
    <submittedName>
        <fullName evidence="3">Xaa-Pro peptidase family protein</fullName>
    </submittedName>
</protein>
<feature type="domain" description="Peptidase M24" evidence="1">
    <location>
        <begin position="167"/>
        <end position="376"/>
    </location>
</feature>